<gene>
    <name evidence="2" type="ORF">AR686_12880</name>
</gene>
<comment type="caution">
    <text evidence="2">The sequence shown here is derived from an EMBL/GenBank/DDBJ whole genome shotgun (WGS) entry which is preliminary data.</text>
</comment>
<evidence type="ECO:0000256" key="1">
    <source>
        <dbReference type="SAM" id="Phobius"/>
    </source>
</evidence>
<dbReference type="Proteomes" id="UP000054388">
    <property type="component" value="Unassembled WGS sequence"/>
</dbReference>
<evidence type="ECO:0008006" key="4">
    <source>
        <dbReference type="Google" id="ProtNLM"/>
    </source>
</evidence>
<accession>A0A117KBA3</accession>
<protein>
    <recommendedName>
        <fullName evidence="4">FUSC family protein</fullName>
    </recommendedName>
</protein>
<evidence type="ECO:0000313" key="3">
    <source>
        <dbReference type="Proteomes" id="UP000054388"/>
    </source>
</evidence>
<keyword evidence="1" id="KW-0472">Membrane</keyword>
<dbReference type="EMBL" id="LMAI01000006">
    <property type="protein sequence ID" value="KUJ55694.1"/>
    <property type="molecule type" value="Genomic_DNA"/>
</dbReference>
<feature type="transmembrane region" description="Helical" evidence="1">
    <location>
        <begin position="53"/>
        <end position="72"/>
    </location>
</feature>
<organism evidence="2 3">
    <name type="scientific">Chryseobacterium aquaticum subsp. greenlandense</name>
    <dbReference type="NCBI Taxonomy" id="345663"/>
    <lineage>
        <taxon>Bacteria</taxon>
        <taxon>Pseudomonadati</taxon>
        <taxon>Bacteroidota</taxon>
        <taxon>Flavobacteriia</taxon>
        <taxon>Flavobacteriales</taxon>
        <taxon>Weeksellaceae</taxon>
        <taxon>Chryseobacterium group</taxon>
        <taxon>Chryseobacterium</taxon>
    </lineage>
</organism>
<evidence type="ECO:0000313" key="2">
    <source>
        <dbReference type="EMBL" id="KUJ55694.1"/>
    </source>
</evidence>
<sequence length="88" mass="10335">MIIMKEKPLKQQSIDELYQNEQNTIKDFTRNSVILIIIIAISIFLTAEKGFGLITFLPIFSSYSILSSYFRLKNIREEIKSRLIHLKQ</sequence>
<keyword evidence="1" id="KW-1133">Transmembrane helix</keyword>
<proteinExistence type="predicted"/>
<reference evidence="2 3" key="1">
    <citation type="submission" date="2015-10" db="EMBL/GenBank/DDBJ databases">
        <title>Genome sequence of Chryseobacterium greenlandense.</title>
        <authorList>
            <person name="Newman J."/>
            <person name="Fischer K."/>
            <person name="Miller J."/>
        </authorList>
    </citation>
    <scope>NUCLEOTIDE SEQUENCE [LARGE SCALE GENOMIC DNA]</scope>
    <source>
        <strain evidence="2 3">UMB34</strain>
    </source>
</reference>
<feature type="transmembrane region" description="Helical" evidence="1">
    <location>
        <begin position="28"/>
        <end position="47"/>
    </location>
</feature>
<name>A0A117KBA3_9FLAO</name>
<keyword evidence="1" id="KW-0812">Transmembrane</keyword>
<dbReference type="AlphaFoldDB" id="A0A117KBA3"/>